<protein>
    <submittedName>
        <fullName evidence="2">Uncharacterized protein</fullName>
    </submittedName>
</protein>
<dbReference type="RefSeq" id="XP_060321615.1">
    <property type="nucleotide sequence ID" value="XM_060470660.1"/>
</dbReference>
<name>A0AA39J0L6_ARMTA</name>
<keyword evidence="3" id="KW-1185">Reference proteome</keyword>
<dbReference type="GeneID" id="85354208"/>
<organism evidence="2 3">
    <name type="scientific">Armillaria tabescens</name>
    <name type="common">Ringless honey mushroom</name>
    <name type="synonym">Agaricus tabescens</name>
    <dbReference type="NCBI Taxonomy" id="1929756"/>
    <lineage>
        <taxon>Eukaryota</taxon>
        <taxon>Fungi</taxon>
        <taxon>Dikarya</taxon>
        <taxon>Basidiomycota</taxon>
        <taxon>Agaricomycotina</taxon>
        <taxon>Agaricomycetes</taxon>
        <taxon>Agaricomycetidae</taxon>
        <taxon>Agaricales</taxon>
        <taxon>Marasmiineae</taxon>
        <taxon>Physalacriaceae</taxon>
        <taxon>Desarmillaria</taxon>
    </lineage>
</organism>
<feature type="region of interest" description="Disordered" evidence="1">
    <location>
        <begin position="578"/>
        <end position="604"/>
    </location>
</feature>
<proteinExistence type="predicted"/>
<evidence type="ECO:0000313" key="3">
    <source>
        <dbReference type="Proteomes" id="UP001175211"/>
    </source>
</evidence>
<dbReference type="AlphaFoldDB" id="A0AA39J0L6"/>
<accession>A0AA39J0L6</accession>
<comment type="caution">
    <text evidence="2">The sequence shown here is derived from an EMBL/GenBank/DDBJ whole genome shotgun (WGS) entry which is preliminary data.</text>
</comment>
<dbReference type="Proteomes" id="UP001175211">
    <property type="component" value="Unassembled WGS sequence"/>
</dbReference>
<evidence type="ECO:0000313" key="2">
    <source>
        <dbReference type="EMBL" id="KAK0433926.1"/>
    </source>
</evidence>
<dbReference type="EMBL" id="JAUEPS010000202">
    <property type="protein sequence ID" value="KAK0433926.1"/>
    <property type="molecule type" value="Genomic_DNA"/>
</dbReference>
<gene>
    <name evidence="2" type="ORF">EV420DRAFT_1488854</name>
</gene>
<evidence type="ECO:0000256" key="1">
    <source>
        <dbReference type="SAM" id="MobiDB-lite"/>
    </source>
</evidence>
<feature type="compositionally biased region" description="Basic and acidic residues" evidence="1">
    <location>
        <begin position="578"/>
        <end position="595"/>
    </location>
</feature>
<sequence length="604" mass="69290">MYHLKSKEIIEYPETTPDSQTSIAYILHMELTDKSYNPACNFAYSAGKPSGQSKGHFTKILLDQDGQPVLCLVDYSTYNSCSYNLQEATLYTEKEQSIKTEIQQMPTKAKHGQKSKQTCQGRIVIRQMQEKQYICCEHYSCTSHKHFILYPDRGGGFNFEYLCALVRNDELTIKTIELGAYKNGYGLLAPCTTVHNFSSQKVNCDEEEPTLTHVHPFLANLDHIVSYIHTEIKACLPNGTGWDGVQHMKSKQDEEGSTPYIREMKEISWQRLKDGRDHIDDSEDEDGPLEGLDDDCFKLIICMLLQCSEDLLKAKYVQSDISFKHVPGWKEFELVSVDHETNQGQWCTKTPKGTSSIDTCICLPSMIIKEYCTGPLTKIEDRQKDIAQELAHNCKDLHEMGRSVSSLGPYEHIHQLYRSEREGGVSNHNWIYNKIHSKFALQGMCWERSFIPLSIWQAGDAMTNAVKMSHIDIYREGMPCSLVGGISGARYYDKMCLQTHRVMQKTGVKAVYRPTTTVVSVIRKYKRTVIQQTRKFNMADKHINEQNERLRKSWERYQNTVCKLAAKPTDLKAIESHEKQKVTYEKQKQKSLDMKKKMHGQSSG</sequence>
<reference evidence="2" key="1">
    <citation type="submission" date="2023-06" db="EMBL/GenBank/DDBJ databases">
        <authorList>
            <consortium name="Lawrence Berkeley National Laboratory"/>
            <person name="Ahrendt S."/>
            <person name="Sahu N."/>
            <person name="Indic B."/>
            <person name="Wong-Bajracharya J."/>
            <person name="Merenyi Z."/>
            <person name="Ke H.-M."/>
            <person name="Monk M."/>
            <person name="Kocsube S."/>
            <person name="Drula E."/>
            <person name="Lipzen A."/>
            <person name="Balint B."/>
            <person name="Henrissat B."/>
            <person name="Andreopoulos B."/>
            <person name="Martin F.M."/>
            <person name="Harder C.B."/>
            <person name="Rigling D."/>
            <person name="Ford K.L."/>
            <person name="Foster G.D."/>
            <person name="Pangilinan J."/>
            <person name="Papanicolaou A."/>
            <person name="Barry K."/>
            <person name="LaButti K."/>
            <person name="Viragh M."/>
            <person name="Koriabine M."/>
            <person name="Yan M."/>
            <person name="Riley R."/>
            <person name="Champramary S."/>
            <person name="Plett K.L."/>
            <person name="Tsai I.J."/>
            <person name="Slot J."/>
            <person name="Sipos G."/>
            <person name="Plett J."/>
            <person name="Nagy L.G."/>
            <person name="Grigoriev I.V."/>
        </authorList>
    </citation>
    <scope>NUCLEOTIDE SEQUENCE</scope>
    <source>
        <strain evidence="2">CCBAS 213</strain>
    </source>
</reference>